<dbReference type="PROSITE" id="PS50088">
    <property type="entry name" value="ANK_REPEAT"/>
    <property type="match status" value="1"/>
</dbReference>
<dbReference type="Pfam" id="PF00023">
    <property type="entry name" value="Ank"/>
    <property type="match status" value="1"/>
</dbReference>
<dbReference type="SUPFAM" id="SSF48403">
    <property type="entry name" value="Ankyrin repeat"/>
    <property type="match status" value="1"/>
</dbReference>
<dbReference type="InterPro" id="IPR036770">
    <property type="entry name" value="Ankyrin_rpt-contain_sf"/>
</dbReference>
<comment type="caution">
    <text evidence="2">The sequence shown here is derived from an EMBL/GenBank/DDBJ whole genome shotgun (WGS) entry which is preliminary data.</text>
</comment>
<evidence type="ECO:0000313" key="3">
    <source>
        <dbReference type="Proteomes" id="UP000198211"/>
    </source>
</evidence>
<sequence length="82" mass="8982">MGTTALGIACYQGNFDLVRLLIQKSASIDIINNAGISLHAFVGERFCHYPDAVSYIQRIYADEQQELGGCNRPVHGDAEEVP</sequence>
<dbReference type="AlphaFoldDB" id="A0A225VWI5"/>
<dbReference type="Proteomes" id="UP000198211">
    <property type="component" value="Unassembled WGS sequence"/>
</dbReference>
<dbReference type="SMART" id="SM00248">
    <property type="entry name" value="ANK"/>
    <property type="match status" value="1"/>
</dbReference>
<feature type="repeat" description="ANK" evidence="1">
    <location>
        <begin position="1"/>
        <end position="33"/>
    </location>
</feature>
<dbReference type="Gene3D" id="1.25.40.20">
    <property type="entry name" value="Ankyrin repeat-containing domain"/>
    <property type="match status" value="1"/>
</dbReference>
<dbReference type="PROSITE" id="PS50297">
    <property type="entry name" value="ANK_REP_REGION"/>
    <property type="match status" value="1"/>
</dbReference>
<proteinExistence type="predicted"/>
<evidence type="ECO:0000256" key="1">
    <source>
        <dbReference type="PROSITE-ProRule" id="PRU00023"/>
    </source>
</evidence>
<name>A0A225VWI5_9STRA</name>
<dbReference type="EMBL" id="NBNE01002888">
    <property type="protein sequence ID" value="OWZ09167.1"/>
    <property type="molecule type" value="Genomic_DNA"/>
</dbReference>
<keyword evidence="3" id="KW-1185">Reference proteome</keyword>
<gene>
    <name evidence="2" type="ORF">PHMEG_00018173</name>
</gene>
<protein>
    <submittedName>
        <fullName evidence="2">Uncharacterized protein</fullName>
    </submittedName>
</protein>
<accession>A0A225VWI5</accession>
<keyword evidence="1" id="KW-0040">ANK repeat</keyword>
<organism evidence="2 3">
    <name type="scientific">Phytophthora megakarya</name>
    <dbReference type="NCBI Taxonomy" id="4795"/>
    <lineage>
        <taxon>Eukaryota</taxon>
        <taxon>Sar</taxon>
        <taxon>Stramenopiles</taxon>
        <taxon>Oomycota</taxon>
        <taxon>Peronosporomycetes</taxon>
        <taxon>Peronosporales</taxon>
        <taxon>Peronosporaceae</taxon>
        <taxon>Phytophthora</taxon>
    </lineage>
</organism>
<evidence type="ECO:0000313" key="2">
    <source>
        <dbReference type="EMBL" id="OWZ09167.1"/>
    </source>
</evidence>
<dbReference type="OrthoDB" id="366390at2759"/>
<dbReference type="InterPro" id="IPR002110">
    <property type="entry name" value="Ankyrin_rpt"/>
</dbReference>
<reference evidence="3" key="1">
    <citation type="submission" date="2017-03" db="EMBL/GenBank/DDBJ databases">
        <title>Phytopthora megakarya and P. palmivora, two closely related causual agents of cacao black pod achieved similar genome size and gene model numbers by different mechanisms.</title>
        <authorList>
            <person name="Ali S."/>
            <person name="Shao J."/>
            <person name="Larry D.J."/>
            <person name="Kronmiller B."/>
            <person name="Shen D."/>
            <person name="Strem M.D."/>
            <person name="Melnick R.L."/>
            <person name="Guiltinan M.J."/>
            <person name="Tyler B.M."/>
            <person name="Meinhardt L.W."/>
            <person name="Bailey B.A."/>
        </authorList>
    </citation>
    <scope>NUCLEOTIDE SEQUENCE [LARGE SCALE GENOMIC DNA]</scope>
    <source>
        <strain evidence="3">zdho120</strain>
    </source>
</reference>